<accession>A0A7H9AN70</accession>
<dbReference type="KEGG" id="cagg:HYG79_05890"/>
<dbReference type="EMBL" id="CP058595">
    <property type="protein sequence ID" value="QLG44902.1"/>
    <property type="molecule type" value="Genomic_DNA"/>
</dbReference>
<dbReference type="AlphaFoldDB" id="A0A7H9AN70"/>
<dbReference type="RefSeq" id="WP_179241192.1">
    <property type="nucleotide sequence ID" value="NZ_CP058595.1"/>
</dbReference>
<reference evidence="1 2" key="1">
    <citation type="journal article" date="2006" name="Int. J. Syst. Evol. Microbiol.">
        <title>Costertonia aggregata gen. nov., sp. nov., a mesophilic marine bacterium of the family Flavobacteriaceae, isolated from a mature biofilm.</title>
        <authorList>
            <person name="Kwon K.K."/>
            <person name="Lee Y.K."/>
            <person name="Lee H.K."/>
        </authorList>
    </citation>
    <scope>NUCLEOTIDE SEQUENCE [LARGE SCALE GENOMIC DNA]</scope>
    <source>
        <strain evidence="1 2">KCCM 42265</strain>
    </source>
</reference>
<evidence type="ECO:0000313" key="2">
    <source>
        <dbReference type="Proteomes" id="UP000509302"/>
    </source>
</evidence>
<organism evidence="1 2">
    <name type="scientific">Costertonia aggregata</name>
    <dbReference type="NCBI Taxonomy" id="343403"/>
    <lineage>
        <taxon>Bacteria</taxon>
        <taxon>Pseudomonadati</taxon>
        <taxon>Bacteroidota</taxon>
        <taxon>Flavobacteriia</taxon>
        <taxon>Flavobacteriales</taxon>
        <taxon>Flavobacteriaceae</taxon>
        <taxon>Costertonia</taxon>
    </lineage>
</organism>
<gene>
    <name evidence="1" type="ORF">HYG79_05890</name>
</gene>
<sequence>MAIGGPQSKVDAFAKDFNSETITKSNRFDVWPDELKPYLGQDNINPKALNFNQKWINGVIDSNLPIYNLGRSQGYSPFYNGIEMNTIINRNYFNTIQVKSHGFYKNNFRVTIW</sequence>
<protein>
    <submittedName>
        <fullName evidence="1">Uncharacterized protein</fullName>
    </submittedName>
</protein>
<evidence type="ECO:0000313" key="1">
    <source>
        <dbReference type="EMBL" id="QLG44902.1"/>
    </source>
</evidence>
<proteinExistence type="predicted"/>
<dbReference type="Proteomes" id="UP000509302">
    <property type="component" value="Chromosome"/>
</dbReference>
<keyword evidence="2" id="KW-1185">Reference proteome</keyword>
<name>A0A7H9AN70_9FLAO</name>